<name>E0DI66_9CORY</name>
<dbReference type="Proteomes" id="UP000004218">
    <property type="component" value="Unassembled WGS sequence"/>
</dbReference>
<accession>E0DI66</accession>
<evidence type="ECO:0000256" key="1">
    <source>
        <dbReference type="SAM" id="MobiDB-lite"/>
    </source>
</evidence>
<dbReference type="EMBL" id="ACSH02000008">
    <property type="protein sequence ID" value="EFM48198.1"/>
    <property type="molecule type" value="Genomic_DNA"/>
</dbReference>
<feature type="region of interest" description="Disordered" evidence="1">
    <location>
        <begin position="23"/>
        <end position="48"/>
    </location>
</feature>
<comment type="caution">
    <text evidence="2">The sequence shown here is derived from an EMBL/GenBank/DDBJ whole genome shotgun (WGS) entry which is preliminary data.</text>
</comment>
<evidence type="ECO:0000313" key="2">
    <source>
        <dbReference type="EMBL" id="EFM48198.1"/>
    </source>
</evidence>
<evidence type="ECO:0000313" key="3">
    <source>
        <dbReference type="Proteomes" id="UP000004218"/>
    </source>
</evidence>
<proteinExistence type="predicted"/>
<dbReference type="AlphaFoldDB" id="E0DI66"/>
<reference evidence="2" key="1">
    <citation type="submission" date="2010-08" db="EMBL/GenBank/DDBJ databases">
        <authorList>
            <person name="Harkins D.M."/>
            <person name="Madupu R."/>
            <person name="Durkin A.S."/>
            <person name="Torralba M."/>
            <person name="Methe B."/>
            <person name="Sutton G.G."/>
            <person name="Nelson K.E."/>
        </authorList>
    </citation>
    <scope>NUCLEOTIDE SEQUENCE [LARGE SCALE GENOMIC DNA]</scope>
    <source>
        <strain evidence="2">ATCC 14266</strain>
    </source>
</reference>
<dbReference type="STRING" id="553207.HMPREF0299_5376"/>
<keyword evidence="3" id="KW-1185">Reference proteome</keyword>
<feature type="compositionally biased region" description="Pro residues" evidence="1">
    <location>
        <begin position="39"/>
        <end position="48"/>
    </location>
</feature>
<protein>
    <submittedName>
        <fullName evidence="2">Uncharacterized protein</fullName>
    </submittedName>
</protein>
<gene>
    <name evidence="2" type="ORF">HMPREF0299_5376</name>
</gene>
<sequence length="48" mass="5332">MEKVREKERQRVHKSFLRTLLVSAHLPTGRHNGASQPLTGPPENPGSS</sequence>
<organism evidence="2 3">
    <name type="scientific">Corynebacterium matruchotii ATCC 14266</name>
    <dbReference type="NCBI Taxonomy" id="553207"/>
    <lineage>
        <taxon>Bacteria</taxon>
        <taxon>Bacillati</taxon>
        <taxon>Actinomycetota</taxon>
        <taxon>Actinomycetes</taxon>
        <taxon>Mycobacteriales</taxon>
        <taxon>Corynebacteriaceae</taxon>
        <taxon>Corynebacterium</taxon>
    </lineage>
</organism>